<dbReference type="OrthoDB" id="6123at2759"/>
<protein>
    <recommendedName>
        <fullName evidence="9">Inner centromere protein ARK-binding domain-containing protein</fullName>
    </recommendedName>
</protein>
<name>A0A9P4P194_9PEZI</name>
<evidence type="ECO:0000259" key="9">
    <source>
        <dbReference type="Pfam" id="PF03941"/>
    </source>
</evidence>
<sequence>MASLRTKIPVGSAPWIVSERRQASELIEQDVEEFGYSVRNEMEWLNEHMNDIFTANHINVTDIFKTPGKLRGKTPRTVRKRNALGTRAPLTDIFAPNVPAGPSPNRSQFYNKIAQIQVAEDVQNTENQAVPTAGPSKPFAARGKANTDSGYHGLTDDDMEDDAPFQPAVIHHSPQKAVVEGEQFVANLEPTVPAEERRATEDSFVSAKENLASQNPSQEDLRREQEATAAQALEEINAIEQTVASPVPHRTPAAPSPEHVAQPTEPETAEDNVEVDLDHMDEEEVRSPSQGSSPVKPLLRKSSLTFASLPAREPLANKKSIGARTSYVDSFKGAIGVNRSSNMGRFTGGKSLGGQQHMAAPAVHVDDDAMDSDLIEKPVLEREESETTKIHHQTTTQRLHDRLNMMGQSRASKSNLYGSSNAQAAYPHLPQAQPENDPVRLNTAKTLPERASPPLDAEEDDDDWIVPAAAITSHEKSPWPLLLKTRTAEQFPTHSTVGTSEYSHTVAESPKHRFSPSKFTFAHKKVISASAITSPTQLQLAPDPRQQKPISVSNPPVQYSGSTTTPAGSPKRNLGDGPLSATKAKFYSALRSAKGIFASSADVSAQAKMEVLSSPAPRVMQQRDALASPTMEYAPGPALYPNIGDVSRLTSAESAASNATEGRRTRSSSEREQRKKDEVHKAAGDLEKARAKERQKAAAAASKSPSKLHVSPSKERMTRPDAPSRTASERSQEDETHSADEMPPPPPPKSMLPTTQAQRLREPRRIVKPLKDVPSKMRPAPVTVRMPSQRLGHPQQPPSTASLSQSLQDALPPPVPPKPTLTTKGSSTSLHASSSNTSLKSSGSSQAAKKALEAAAKKREADAKAAQRKAEQKRDIEQRRAAKAEEERRKLEDERRQQEEDRRRQDAERRAEHQRRAAEQERREEAKRAAQRQAVEAKQAEQQRKQAQRPQQPNFAHAMQQDKAQAAYGQPRADLGNARPVSRLNLVHDPSRPPVQMNTAKPAKRALPADADEQHARPTAQRNPPSFQQLEAKRRKTNEHDDEDEIVDARRSVMAPPVRQSNIRKLENKFTHGYAPAPPPAQHPPSMYVNTIKGQHQQMHAKPAHPNDMAKFANARIPFADAPNPPAHAQHKTPGRPLPNSAAMSTGKHAKSSPHYPNGENIALPEIQTDSEDEDSENEFQAPDWTDSPALREQLQNQQLIDPEQIFGPIPPLRMEEVFKNKERQKKFRDRTSSANWAGADRLTEEEKVKDKEARERMVEQGGWSYQPGV</sequence>
<feature type="compositionally biased region" description="Basic and acidic residues" evidence="8">
    <location>
        <begin position="727"/>
        <end position="740"/>
    </location>
</feature>
<feature type="compositionally biased region" description="Basic and acidic residues" evidence="8">
    <location>
        <begin position="1242"/>
        <end position="1259"/>
    </location>
</feature>
<comment type="similarity">
    <text evidence="3">Belongs to the INCENP family.</text>
</comment>
<evidence type="ECO:0000256" key="7">
    <source>
        <dbReference type="ARBA" id="ARBA00023242"/>
    </source>
</evidence>
<dbReference type="GO" id="GO:0007059">
    <property type="term" value="P:chromosome segregation"/>
    <property type="evidence" value="ECO:0007669"/>
    <property type="project" value="UniProtKB-KW"/>
</dbReference>
<feature type="region of interest" description="Disordered" evidence="8">
    <location>
        <begin position="1223"/>
        <end position="1270"/>
    </location>
</feature>
<dbReference type="Pfam" id="PF03941">
    <property type="entry name" value="INCENP_ARK-bind"/>
    <property type="match status" value="1"/>
</dbReference>
<evidence type="ECO:0000256" key="3">
    <source>
        <dbReference type="ARBA" id="ARBA00010042"/>
    </source>
</evidence>
<feature type="compositionally biased region" description="Polar residues" evidence="8">
    <location>
        <begin position="1020"/>
        <end position="1029"/>
    </location>
</feature>
<evidence type="ECO:0000256" key="6">
    <source>
        <dbReference type="ARBA" id="ARBA00023212"/>
    </source>
</evidence>
<feature type="region of interest" description="Disordered" evidence="8">
    <location>
        <begin position="1123"/>
        <end position="1189"/>
    </location>
</feature>
<feature type="compositionally biased region" description="Low complexity" evidence="8">
    <location>
        <begin position="650"/>
        <end position="660"/>
    </location>
</feature>
<feature type="compositionally biased region" description="Basic and acidic residues" evidence="8">
    <location>
        <begin position="850"/>
        <end position="928"/>
    </location>
</feature>
<evidence type="ECO:0000256" key="8">
    <source>
        <dbReference type="SAM" id="MobiDB-lite"/>
    </source>
</evidence>
<comment type="subcellular location">
    <subcellularLocation>
        <location evidence="2">Cytoplasm</location>
        <location evidence="2">Cytoskeleton</location>
        <location evidence="2">Spindle</location>
    </subcellularLocation>
    <subcellularLocation>
        <location evidence="1">Nucleus</location>
    </subcellularLocation>
</comment>
<evidence type="ECO:0000313" key="11">
    <source>
        <dbReference type="Proteomes" id="UP000800235"/>
    </source>
</evidence>
<feature type="compositionally biased region" description="Basic and acidic residues" evidence="8">
    <location>
        <begin position="759"/>
        <end position="775"/>
    </location>
</feature>
<evidence type="ECO:0000256" key="5">
    <source>
        <dbReference type="ARBA" id="ARBA00022829"/>
    </source>
</evidence>
<feature type="region of interest" description="Disordered" evidence="8">
    <location>
        <begin position="246"/>
        <end position="270"/>
    </location>
</feature>
<organism evidence="10 11">
    <name type="scientific">Tothia fuscella</name>
    <dbReference type="NCBI Taxonomy" id="1048955"/>
    <lineage>
        <taxon>Eukaryota</taxon>
        <taxon>Fungi</taxon>
        <taxon>Dikarya</taxon>
        <taxon>Ascomycota</taxon>
        <taxon>Pezizomycotina</taxon>
        <taxon>Dothideomycetes</taxon>
        <taxon>Pleosporomycetidae</taxon>
        <taxon>Venturiales</taxon>
        <taxon>Cylindrosympodiaceae</taxon>
        <taxon>Tothia</taxon>
    </lineage>
</organism>
<dbReference type="Proteomes" id="UP000800235">
    <property type="component" value="Unassembled WGS sequence"/>
</dbReference>
<dbReference type="AlphaFoldDB" id="A0A9P4P194"/>
<feature type="region of interest" description="Disordered" evidence="8">
    <location>
        <begin position="125"/>
        <end position="165"/>
    </location>
</feature>
<gene>
    <name evidence="10" type="ORF">EJ08DRAFT_728889</name>
</gene>
<feature type="region of interest" description="Disordered" evidence="8">
    <location>
        <begin position="189"/>
        <end position="228"/>
    </location>
</feature>
<feature type="region of interest" description="Disordered" evidence="8">
    <location>
        <begin position="611"/>
        <end position="1063"/>
    </location>
</feature>
<dbReference type="PANTHER" id="PTHR13142:SF1">
    <property type="entry name" value="INNER CENTROMERE PROTEIN"/>
    <property type="match status" value="1"/>
</dbReference>
<keyword evidence="4" id="KW-0963">Cytoplasm</keyword>
<dbReference type="GO" id="GO:0005819">
    <property type="term" value="C:spindle"/>
    <property type="evidence" value="ECO:0007669"/>
    <property type="project" value="UniProtKB-SubCell"/>
</dbReference>
<feature type="compositionally biased region" description="Acidic residues" evidence="8">
    <location>
        <begin position="1169"/>
        <end position="1178"/>
    </location>
</feature>
<feature type="compositionally biased region" description="Polar residues" evidence="8">
    <location>
        <begin position="548"/>
        <end position="567"/>
    </location>
</feature>
<dbReference type="PANTHER" id="PTHR13142">
    <property type="entry name" value="INNER CENTROMERE PROTEIN"/>
    <property type="match status" value="1"/>
</dbReference>
<keyword evidence="11" id="KW-1185">Reference proteome</keyword>
<feature type="region of interest" description="Disordered" evidence="8">
    <location>
        <begin position="535"/>
        <end position="577"/>
    </location>
</feature>
<evidence type="ECO:0000256" key="1">
    <source>
        <dbReference type="ARBA" id="ARBA00004123"/>
    </source>
</evidence>
<feature type="compositionally biased region" description="Basic and acidic residues" evidence="8">
    <location>
        <begin position="661"/>
        <end position="696"/>
    </location>
</feature>
<comment type="caution">
    <text evidence="10">The sequence shown here is derived from an EMBL/GenBank/DDBJ whole genome shotgun (WGS) entry which is preliminary data.</text>
</comment>
<keyword evidence="6" id="KW-0206">Cytoskeleton</keyword>
<keyword evidence="5" id="KW-0159">Chromosome partition</keyword>
<feature type="compositionally biased region" description="Low complexity" evidence="8">
    <location>
        <begin position="820"/>
        <end position="849"/>
    </location>
</feature>
<evidence type="ECO:0000256" key="4">
    <source>
        <dbReference type="ARBA" id="ARBA00022490"/>
    </source>
</evidence>
<evidence type="ECO:0000313" key="10">
    <source>
        <dbReference type="EMBL" id="KAF2436360.1"/>
    </source>
</evidence>
<evidence type="ECO:0000256" key="2">
    <source>
        <dbReference type="ARBA" id="ARBA00004186"/>
    </source>
</evidence>
<feature type="domain" description="Inner centromere protein ARK-binding" evidence="9">
    <location>
        <begin position="1166"/>
        <end position="1219"/>
    </location>
</feature>
<feature type="compositionally biased region" description="Polar residues" evidence="8">
    <location>
        <begin position="798"/>
        <end position="808"/>
    </location>
</feature>
<accession>A0A9P4P194</accession>
<dbReference type="GO" id="GO:0005634">
    <property type="term" value="C:nucleus"/>
    <property type="evidence" value="ECO:0007669"/>
    <property type="project" value="UniProtKB-SubCell"/>
</dbReference>
<proteinExistence type="inferred from homology"/>
<dbReference type="EMBL" id="MU007010">
    <property type="protein sequence ID" value="KAF2436360.1"/>
    <property type="molecule type" value="Genomic_DNA"/>
</dbReference>
<dbReference type="InterPro" id="IPR005635">
    <property type="entry name" value="Inner_centromere_prot_ARK-bd"/>
</dbReference>
<keyword evidence="7" id="KW-0539">Nucleus</keyword>
<reference evidence="10" key="1">
    <citation type="journal article" date="2020" name="Stud. Mycol.">
        <title>101 Dothideomycetes genomes: a test case for predicting lifestyles and emergence of pathogens.</title>
        <authorList>
            <person name="Haridas S."/>
            <person name="Albert R."/>
            <person name="Binder M."/>
            <person name="Bloem J."/>
            <person name="Labutti K."/>
            <person name="Salamov A."/>
            <person name="Andreopoulos B."/>
            <person name="Baker S."/>
            <person name="Barry K."/>
            <person name="Bills G."/>
            <person name="Bluhm B."/>
            <person name="Cannon C."/>
            <person name="Castanera R."/>
            <person name="Culley D."/>
            <person name="Daum C."/>
            <person name="Ezra D."/>
            <person name="Gonzalez J."/>
            <person name="Henrissat B."/>
            <person name="Kuo A."/>
            <person name="Liang C."/>
            <person name="Lipzen A."/>
            <person name="Lutzoni F."/>
            <person name="Magnuson J."/>
            <person name="Mondo S."/>
            <person name="Nolan M."/>
            <person name="Ohm R."/>
            <person name="Pangilinan J."/>
            <person name="Park H.-J."/>
            <person name="Ramirez L."/>
            <person name="Alfaro M."/>
            <person name="Sun H."/>
            <person name="Tritt A."/>
            <person name="Yoshinaga Y."/>
            <person name="Zwiers L.-H."/>
            <person name="Turgeon B."/>
            <person name="Goodwin S."/>
            <person name="Spatafora J."/>
            <person name="Crous P."/>
            <person name="Grigoriev I."/>
        </authorList>
    </citation>
    <scope>NUCLEOTIDE SEQUENCE</scope>
    <source>
        <strain evidence="10">CBS 130266</strain>
    </source>
</reference>